<keyword evidence="1" id="KW-0812">Transmembrane</keyword>
<protein>
    <submittedName>
        <fullName evidence="4">FecR domain-containing protein</fullName>
    </submittedName>
</protein>
<dbReference type="Gene3D" id="2.60.120.1440">
    <property type="match status" value="1"/>
</dbReference>
<sequence length="378" mass="41421">MDHSQEYIKNLIFEKLSSTIHPDDDQVLQSLISKPGPAQELWNEVNSFYKKEEAKKFLSSVDTKAEWKLVEERIGKPAKKAKVLRLLLPAAIAASVIAGVLLLRPMSSPTGQGQHLAGKSGKEESRIIFQVEGGEPIGLSDSVQQTIAAEGGTTLTTDGKSLRYDAGSNKWARIAVPAGKDYKIQLSDKSELWINSATTVRFPMNFSGDTREIELNGEAYLKVSADAAHPFIVRMPGADIEVLGTQFNLNSYDSGQVKVALVEGKVNLSSVAGKVDLKPGQQGMVTNGSSPAVSIFDKAEVLSWMDGQYNFYNAQVSEIGRILERCYGYTVVIKDKGVRQKRFTGMIDKNKSVTDFLNRLSSGMEVSYTFKDGVVEIN</sequence>
<dbReference type="RefSeq" id="WP_237875068.1">
    <property type="nucleotide sequence ID" value="NZ_JAKLTR010000014.1"/>
</dbReference>
<feature type="transmembrane region" description="Helical" evidence="1">
    <location>
        <begin position="83"/>
        <end position="103"/>
    </location>
</feature>
<dbReference type="PANTHER" id="PTHR30273">
    <property type="entry name" value="PERIPLASMIC SIGNAL SENSOR AND SIGMA FACTOR ACTIVATOR FECR-RELATED"/>
    <property type="match status" value="1"/>
</dbReference>
<feature type="domain" description="FecR protein" evidence="2">
    <location>
        <begin position="173"/>
        <end position="267"/>
    </location>
</feature>
<proteinExistence type="predicted"/>
<keyword evidence="1" id="KW-1133">Transmembrane helix</keyword>
<accession>A0ABS9KW46</accession>
<keyword evidence="1" id="KW-0472">Membrane</keyword>
<evidence type="ECO:0000313" key="5">
    <source>
        <dbReference type="Proteomes" id="UP001165367"/>
    </source>
</evidence>
<comment type="caution">
    <text evidence="4">The sequence shown here is derived from an EMBL/GenBank/DDBJ whole genome shotgun (WGS) entry which is preliminary data.</text>
</comment>
<feature type="domain" description="Protein FecR C-terminal" evidence="3">
    <location>
        <begin position="309"/>
        <end position="375"/>
    </location>
</feature>
<dbReference type="EMBL" id="JAKLTR010000014">
    <property type="protein sequence ID" value="MCG2616530.1"/>
    <property type="molecule type" value="Genomic_DNA"/>
</dbReference>
<organism evidence="4 5">
    <name type="scientific">Terrimonas ginsenosidimutans</name>
    <dbReference type="NCBI Taxonomy" id="2908004"/>
    <lineage>
        <taxon>Bacteria</taxon>
        <taxon>Pseudomonadati</taxon>
        <taxon>Bacteroidota</taxon>
        <taxon>Chitinophagia</taxon>
        <taxon>Chitinophagales</taxon>
        <taxon>Chitinophagaceae</taxon>
        <taxon>Terrimonas</taxon>
    </lineage>
</organism>
<evidence type="ECO:0000259" key="3">
    <source>
        <dbReference type="Pfam" id="PF16344"/>
    </source>
</evidence>
<dbReference type="PANTHER" id="PTHR30273:SF2">
    <property type="entry name" value="PROTEIN FECR"/>
    <property type="match status" value="1"/>
</dbReference>
<reference evidence="4" key="1">
    <citation type="submission" date="2022-01" db="EMBL/GenBank/DDBJ databases">
        <authorList>
            <person name="Jo J.-H."/>
            <person name="Im W.-T."/>
        </authorList>
    </citation>
    <scope>NUCLEOTIDE SEQUENCE</scope>
    <source>
        <strain evidence="4">NA20</strain>
    </source>
</reference>
<dbReference type="Proteomes" id="UP001165367">
    <property type="component" value="Unassembled WGS sequence"/>
</dbReference>
<dbReference type="Pfam" id="PF16344">
    <property type="entry name" value="FecR_C"/>
    <property type="match status" value="1"/>
</dbReference>
<dbReference type="InterPro" id="IPR032508">
    <property type="entry name" value="FecR_C"/>
</dbReference>
<dbReference type="Gene3D" id="3.55.50.30">
    <property type="match status" value="1"/>
</dbReference>
<gene>
    <name evidence="4" type="ORF">LZZ85_19675</name>
</gene>
<evidence type="ECO:0000256" key="1">
    <source>
        <dbReference type="SAM" id="Phobius"/>
    </source>
</evidence>
<dbReference type="Pfam" id="PF04773">
    <property type="entry name" value="FecR"/>
    <property type="match status" value="1"/>
</dbReference>
<keyword evidence="5" id="KW-1185">Reference proteome</keyword>
<dbReference type="InterPro" id="IPR006860">
    <property type="entry name" value="FecR"/>
</dbReference>
<evidence type="ECO:0000259" key="2">
    <source>
        <dbReference type="Pfam" id="PF04773"/>
    </source>
</evidence>
<name>A0ABS9KW46_9BACT</name>
<evidence type="ECO:0000313" key="4">
    <source>
        <dbReference type="EMBL" id="MCG2616530.1"/>
    </source>
</evidence>
<dbReference type="InterPro" id="IPR012373">
    <property type="entry name" value="Ferrdict_sens_TM"/>
</dbReference>